<gene>
    <name evidence="6" type="ORF">ZIOFF_043900</name>
</gene>
<feature type="transmembrane region" description="Helical" evidence="4">
    <location>
        <begin position="182"/>
        <end position="201"/>
    </location>
</feature>
<dbReference type="InterPro" id="IPR011016">
    <property type="entry name" value="Znf_RING-CH"/>
</dbReference>
<evidence type="ECO:0000313" key="7">
    <source>
        <dbReference type="Proteomes" id="UP000734854"/>
    </source>
</evidence>
<evidence type="ECO:0000256" key="1">
    <source>
        <dbReference type="ARBA" id="ARBA00022723"/>
    </source>
</evidence>
<dbReference type="PANTHER" id="PTHR23012:SF215">
    <property type="entry name" value="RING_FYVE_PHD ZINC FINGER SUPERFAMILY PROTEIN"/>
    <property type="match status" value="1"/>
</dbReference>
<dbReference type="InterPro" id="IPR033275">
    <property type="entry name" value="MARCH-like"/>
</dbReference>
<dbReference type="SUPFAM" id="SSF57850">
    <property type="entry name" value="RING/U-box"/>
    <property type="match status" value="1"/>
</dbReference>
<dbReference type="Proteomes" id="UP000734854">
    <property type="component" value="Unassembled WGS sequence"/>
</dbReference>
<dbReference type="Pfam" id="PF12428">
    <property type="entry name" value="DUF3675"/>
    <property type="match status" value="1"/>
</dbReference>
<dbReference type="InterPro" id="IPR013083">
    <property type="entry name" value="Znf_RING/FYVE/PHD"/>
</dbReference>
<accession>A0A8J5GBA8</accession>
<evidence type="ECO:0000256" key="3">
    <source>
        <dbReference type="ARBA" id="ARBA00022833"/>
    </source>
</evidence>
<proteinExistence type="predicted"/>
<dbReference type="EMBL" id="JACMSC010000012">
    <property type="protein sequence ID" value="KAG6496052.1"/>
    <property type="molecule type" value="Genomic_DNA"/>
</dbReference>
<dbReference type="AlphaFoldDB" id="A0A8J5GBA8"/>
<dbReference type="Pfam" id="PF12906">
    <property type="entry name" value="RINGv"/>
    <property type="match status" value="2"/>
</dbReference>
<dbReference type="CDD" id="cd16495">
    <property type="entry name" value="RING_CH-C4HC3_MARCH"/>
    <property type="match status" value="1"/>
</dbReference>
<comment type="caution">
    <text evidence="6">The sequence shown here is derived from an EMBL/GenBank/DDBJ whole genome shotgun (WGS) entry which is preliminary data.</text>
</comment>
<keyword evidence="4" id="KW-0812">Transmembrane</keyword>
<reference evidence="6 7" key="1">
    <citation type="submission" date="2020-08" db="EMBL/GenBank/DDBJ databases">
        <title>Plant Genome Project.</title>
        <authorList>
            <person name="Zhang R.-G."/>
        </authorList>
    </citation>
    <scope>NUCLEOTIDE SEQUENCE [LARGE SCALE GENOMIC DNA]</scope>
    <source>
        <tissue evidence="6">Rhizome</tissue>
    </source>
</reference>
<dbReference type="GO" id="GO:0008270">
    <property type="term" value="F:zinc ion binding"/>
    <property type="evidence" value="ECO:0007669"/>
    <property type="project" value="UniProtKB-KW"/>
</dbReference>
<protein>
    <recommendedName>
        <fullName evidence="5">RING-CH-type domain-containing protein</fullName>
    </recommendedName>
</protein>
<dbReference type="GO" id="GO:0016567">
    <property type="term" value="P:protein ubiquitination"/>
    <property type="evidence" value="ECO:0007669"/>
    <property type="project" value="TreeGrafter"/>
</dbReference>
<feature type="transmembrane region" description="Helical" evidence="4">
    <location>
        <begin position="221"/>
        <end position="243"/>
    </location>
</feature>
<dbReference type="Gene3D" id="3.30.40.10">
    <property type="entry name" value="Zinc/RING finger domain, C3HC4 (zinc finger)"/>
    <property type="match status" value="1"/>
</dbReference>
<dbReference type="GO" id="GO:0004842">
    <property type="term" value="F:ubiquitin-protein transferase activity"/>
    <property type="evidence" value="ECO:0007669"/>
    <property type="project" value="TreeGrafter"/>
</dbReference>
<keyword evidence="7" id="KW-1185">Reference proteome</keyword>
<keyword evidence="1" id="KW-0479">Metal-binding</keyword>
<dbReference type="InterPro" id="IPR022143">
    <property type="entry name" value="DUF3675"/>
</dbReference>
<evidence type="ECO:0000256" key="4">
    <source>
        <dbReference type="SAM" id="Phobius"/>
    </source>
</evidence>
<dbReference type="PANTHER" id="PTHR23012">
    <property type="entry name" value="RING/FYVE/PHD ZINC FINGER DOMAIN-CONTAINING"/>
    <property type="match status" value="1"/>
</dbReference>
<organism evidence="6 7">
    <name type="scientific">Zingiber officinale</name>
    <name type="common">Ginger</name>
    <name type="synonym">Amomum zingiber</name>
    <dbReference type="NCBI Taxonomy" id="94328"/>
    <lineage>
        <taxon>Eukaryota</taxon>
        <taxon>Viridiplantae</taxon>
        <taxon>Streptophyta</taxon>
        <taxon>Embryophyta</taxon>
        <taxon>Tracheophyta</taxon>
        <taxon>Spermatophyta</taxon>
        <taxon>Magnoliopsida</taxon>
        <taxon>Liliopsida</taxon>
        <taxon>Zingiberales</taxon>
        <taxon>Zingiberaceae</taxon>
        <taxon>Zingiber</taxon>
    </lineage>
</organism>
<dbReference type="FunFam" id="3.30.40.10:FF:000146">
    <property type="entry name" value="RING/FYVE/PHD zinc finger protein"/>
    <property type="match status" value="1"/>
</dbReference>
<keyword evidence="4" id="KW-1133">Transmembrane helix</keyword>
<dbReference type="PROSITE" id="PS51292">
    <property type="entry name" value="ZF_RING_CH"/>
    <property type="match status" value="1"/>
</dbReference>
<keyword evidence="4" id="KW-0472">Membrane</keyword>
<dbReference type="GO" id="GO:0016020">
    <property type="term" value="C:membrane"/>
    <property type="evidence" value="ECO:0007669"/>
    <property type="project" value="TreeGrafter"/>
</dbReference>
<sequence>MGDHVVLSLDLLRKPRKVNTIRGGEDSAPNFSSALVSGSGGEGENLIGDEEEPLIQSVDCRICQEEDHVENLEVPCACNGSLKVSFSFPLFGSLEYAHRACIQRWCNEKGDTTCEICHEQYKPGYTTPPRIHFDDTTIDINWLITGSALDLHDRHVLTMRAAHHHLVEGDYDGYASNDSGAVFCRSVTLILMALLLLRHALIINNADGNEDDSDVEDASAYFSLFLLRALGFLLPCYFMAWIITIMQRQRERQVKSC</sequence>
<name>A0A8J5GBA8_ZINOF</name>
<keyword evidence="2" id="KW-0863">Zinc-finger</keyword>
<feature type="domain" description="RING-CH-type" evidence="5">
    <location>
        <begin position="52"/>
        <end position="124"/>
    </location>
</feature>
<evidence type="ECO:0000259" key="5">
    <source>
        <dbReference type="PROSITE" id="PS51292"/>
    </source>
</evidence>
<evidence type="ECO:0000256" key="2">
    <source>
        <dbReference type="ARBA" id="ARBA00022771"/>
    </source>
</evidence>
<evidence type="ECO:0000313" key="6">
    <source>
        <dbReference type="EMBL" id="KAG6496052.1"/>
    </source>
</evidence>
<dbReference type="SMART" id="SM00744">
    <property type="entry name" value="RINGv"/>
    <property type="match status" value="1"/>
</dbReference>
<keyword evidence="3" id="KW-0862">Zinc</keyword>